<comment type="caution">
    <text evidence="2">The sequence shown here is derived from an EMBL/GenBank/DDBJ whole genome shotgun (WGS) entry which is preliminary data.</text>
</comment>
<accession>A0AAV9M488</accession>
<dbReference type="Proteomes" id="UP001311915">
    <property type="component" value="Unassembled WGS sequence"/>
</dbReference>
<dbReference type="InterPro" id="IPR036047">
    <property type="entry name" value="F-box-like_dom_sf"/>
</dbReference>
<dbReference type="PANTHER" id="PTHR31790">
    <property type="entry name" value="OS02G0783600 PROTEIN"/>
    <property type="match status" value="1"/>
</dbReference>
<evidence type="ECO:0000313" key="2">
    <source>
        <dbReference type="EMBL" id="KAK4732806.1"/>
    </source>
</evidence>
<dbReference type="InterPro" id="IPR052361">
    <property type="entry name" value="F-box_domain"/>
</dbReference>
<proteinExistence type="predicted"/>
<evidence type="ECO:0000259" key="1">
    <source>
        <dbReference type="SMART" id="SM00256"/>
    </source>
</evidence>
<gene>
    <name evidence="2" type="ORF">R3W88_025794</name>
</gene>
<keyword evidence="3" id="KW-1185">Reference proteome</keyword>
<feature type="domain" description="F-box" evidence="1">
    <location>
        <begin position="15"/>
        <end position="56"/>
    </location>
</feature>
<dbReference type="SMART" id="SM00256">
    <property type="entry name" value="FBOX"/>
    <property type="match status" value="1"/>
</dbReference>
<evidence type="ECO:0000313" key="3">
    <source>
        <dbReference type="Proteomes" id="UP001311915"/>
    </source>
</evidence>
<dbReference type="PANTHER" id="PTHR31790:SF512">
    <property type="entry name" value="UBIQUITIN-PROTEIN LIGASE"/>
    <property type="match status" value="1"/>
</dbReference>
<reference evidence="2 3" key="1">
    <citation type="submission" date="2023-10" db="EMBL/GenBank/DDBJ databases">
        <title>Genome-Wide Identification Analysis in wild type Solanum Pinnatisectum Reveals Some Genes Defensing Phytophthora Infestans.</title>
        <authorList>
            <person name="Sun C."/>
        </authorList>
    </citation>
    <scope>NUCLEOTIDE SEQUENCE [LARGE SCALE GENOMIC DNA]</scope>
    <source>
        <strain evidence="2">LQN</strain>
        <tissue evidence="2">Leaf</tissue>
    </source>
</reference>
<dbReference type="EMBL" id="JAWPEI010000003">
    <property type="protein sequence ID" value="KAK4732806.1"/>
    <property type="molecule type" value="Genomic_DNA"/>
</dbReference>
<sequence length="304" mass="35097">MAINKSDFDEVTCIVPSDIQYLILINVPIAKSLLRFKSVSKSWNVIISDNEFKKIHHDESKALGREKLLLLKQSTNEFGFREKFRKAKVLCSCDGLVVLKNLYKTYVLWNPSIREYKTLACPYFSYNGKVPNSSYKNYALWNPSTRYQYRTLTCPHNHLYYNNLPRRVSACGLCYDSSVDDYKVILIYDFVLRFPCPVRRLPPRDIVSSGISLEGCVFWSLNYGEVRLFVVGASTIIYFDVKSDEMKSLPTPDFVDCLSLYGGNIHSVVLDIWIMQQDGSWKLLMSISHLPSICKKFVQDRVLL</sequence>
<dbReference type="SUPFAM" id="SSF81383">
    <property type="entry name" value="F-box domain"/>
    <property type="match status" value="1"/>
</dbReference>
<organism evidence="2 3">
    <name type="scientific">Solanum pinnatisectum</name>
    <name type="common">tansyleaf nightshade</name>
    <dbReference type="NCBI Taxonomy" id="50273"/>
    <lineage>
        <taxon>Eukaryota</taxon>
        <taxon>Viridiplantae</taxon>
        <taxon>Streptophyta</taxon>
        <taxon>Embryophyta</taxon>
        <taxon>Tracheophyta</taxon>
        <taxon>Spermatophyta</taxon>
        <taxon>Magnoliopsida</taxon>
        <taxon>eudicotyledons</taxon>
        <taxon>Gunneridae</taxon>
        <taxon>Pentapetalae</taxon>
        <taxon>asterids</taxon>
        <taxon>lamiids</taxon>
        <taxon>Solanales</taxon>
        <taxon>Solanaceae</taxon>
        <taxon>Solanoideae</taxon>
        <taxon>Solaneae</taxon>
        <taxon>Solanum</taxon>
    </lineage>
</organism>
<dbReference type="InterPro" id="IPR001810">
    <property type="entry name" value="F-box_dom"/>
</dbReference>
<dbReference type="AlphaFoldDB" id="A0AAV9M488"/>
<protein>
    <recommendedName>
        <fullName evidence="1">F-box domain-containing protein</fullName>
    </recommendedName>
</protein>
<name>A0AAV9M488_9SOLN</name>